<dbReference type="EMBL" id="JAIVGD010000013">
    <property type="protein sequence ID" value="KAH0761288.1"/>
    <property type="molecule type" value="Genomic_DNA"/>
</dbReference>
<name>A0ABQ7VD64_SOLTU</name>
<keyword evidence="3" id="KW-1185">Reference proteome</keyword>
<comment type="caution">
    <text evidence="2">The sequence shown here is derived from an EMBL/GenBank/DDBJ whole genome shotgun (WGS) entry which is preliminary data.</text>
</comment>
<evidence type="ECO:0000313" key="3">
    <source>
        <dbReference type="Proteomes" id="UP000826656"/>
    </source>
</evidence>
<feature type="domain" description="MULE transposase" evidence="1">
    <location>
        <begin position="6"/>
        <end position="97"/>
    </location>
</feature>
<accession>A0ABQ7VD64</accession>
<dbReference type="PANTHER" id="PTHR31973:SF187">
    <property type="entry name" value="MUTATOR TRANSPOSASE MUDRA PROTEIN"/>
    <property type="match status" value="1"/>
</dbReference>
<evidence type="ECO:0000313" key="2">
    <source>
        <dbReference type="EMBL" id="KAH0761288.1"/>
    </source>
</evidence>
<protein>
    <recommendedName>
        <fullName evidence="1">MULE transposase domain-containing protein</fullName>
    </recommendedName>
</protein>
<dbReference type="Pfam" id="PF10551">
    <property type="entry name" value="MULE"/>
    <property type="match status" value="1"/>
</dbReference>
<dbReference type="PANTHER" id="PTHR31973">
    <property type="entry name" value="POLYPROTEIN, PUTATIVE-RELATED"/>
    <property type="match status" value="1"/>
</dbReference>
<dbReference type="InterPro" id="IPR018289">
    <property type="entry name" value="MULE_transposase_dom"/>
</dbReference>
<organism evidence="2 3">
    <name type="scientific">Solanum tuberosum</name>
    <name type="common">Potato</name>
    <dbReference type="NCBI Taxonomy" id="4113"/>
    <lineage>
        <taxon>Eukaryota</taxon>
        <taxon>Viridiplantae</taxon>
        <taxon>Streptophyta</taxon>
        <taxon>Embryophyta</taxon>
        <taxon>Tracheophyta</taxon>
        <taxon>Spermatophyta</taxon>
        <taxon>Magnoliopsida</taxon>
        <taxon>eudicotyledons</taxon>
        <taxon>Gunneridae</taxon>
        <taxon>Pentapetalae</taxon>
        <taxon>asterids</taxon>
        <taxon>lamiids</taxon>
        <taxon>Solanales</taxon>
        <taxon>Solanaceae</taxon>
        <taxon>Solanoideae</taxon>
        <taxon>Solaneae</taxon>
        <taxon>Solanum</taxon>
    </lineage>
</organism>
<proteinExistence type="predicted"/>
<dbReference type="Proteomes" id="UP000826656">
    <property type="component" value="Unassembled WGS sequence"/>
</dbReference>
<evidence type="ECO:0000259" key="1">
    <source>
        <dbReference type="Pfam" id="PF10551"/>
    </source>
</evidence>
<gene>
    <name evidence="2" type="ORF">KY290_017361</name>
</gene>
<reference evidence="2 3" key="1">
    <citation type="journal article" date="2021" name="bioRxiv">
        <title>Chromosome-scale and haplotype-resolved genome assembly of a tetraploid potato cultivar.</title>
        <authorList>
            <person name="Sun H."/>
            <person name="Jiao W.-B."/>
            <person name="Krause K."/>
            <person name="Campoy J.A."/>
            <person name="Goel M."/>
            <person name="Folz-Donahue K."/>
            <person name="Kukat C."/>
            <person name="Huettel B."/>
            <person name="Schneeberger K."/>
        </authorList>
    </citation>
    <scope>NUCLEOTIDE SEQUENCE [LARGE SCALE GENOMIC DNA]</scope>
    <source>
        <strain evidence="2">SolTubOtavaFocal</strain>
        <tissue evidence="2">Leaves</tissue>
    </source>
</reference>
<sequence>MRKIIAVNDTHLHGKYEGVLLNVVAQDTENHVYPITFCVVDKEDDASWTFFFEKLKDIVVYEYNLCFISDRHKSFANGIAKVYNHAHHRYCKRHLDENLRDKFPEAIIVLEHEVGFEKWSRAHFPGNRYDVMNTNIVESLNAMLIDERENPVTSIFN</sequence>